<dbReference type="PATRIC" id="fig|484020.3.peg.1131"/>
<protein>
    <submittedName>
        <fullName evidence="1">Uncharacterized protein</fullName>
    </submittedName>
</protein>
<dbReference type="Proteomes" id="UP000006173">
    <property type="component" value="Chromosome"/>
</dbReference>
<accession>I3WIM9</accession>
<evidence type="ECO:0000313" key="2">
    <source>
        <dbReference type="Proteomes" id="UP000006173"/>
    </source>
</evidence>
<dbReference type="AlphaFoldDB" id="I3WIM9"/>
<name>I3WIM9_BIFBI</name>
<proteinExistence type="predicted"/>
<dbReference type="EMBL" id="CP001361">
    <property type="protein sequence ID" value="AFL04742.1"/>
    <property type="molecule type" value="Genomic_DNA"/>
</dbReference>
<reference evidence="1 2" key="1">
    <citation type="journal article" date="2012" name="J. Bacteriol.">
        <title>Complete Genome Sequence of the Probiotic Bacterium Bifidobacterium bifidum Strain BGN4.</title>
        <authorList>
            <person name="Yu D.S."/>
            <person name="Jeong H."/>
            <person name="Lee D.H."/>
            <person name="Kwon S.K."/>
            <person name="Song J.Y."/>
            <person name="Kim B.K."/>
            <person name="Park M.S."/>
            <person name="Ji G.E."/>
            <person name="Oh T.K."/>
            <person name="Kim J.F."/>
        </authorList>
    </citation>
    <scope>NUCLEOTIDE SEQUENCE [LARGE SCALE GENOMIC DNA]</scope>
    <source>
        <strain evidence="1 2">BGN4</strain>
    </source>
</reference>
<gene>
    <name evidence="1" type="ORF">BBB_1150</name>
</gene>
<organism evidence="1 2">
    <name type="scientific">Bifidobacterium bifidum BGN4</name>
    <dbReference type="NCBI Taxonomy" id="484020"/>
    <lineage>
        <taxon>Bacteria</taxon>
        <taxon>Bacillati</taxon>
        <taxon>Actinomycetota</taxon>
        <taxon>Actinomycetes</taxon>
        <taxon>Bifidobacteriales</taxon>
        <taxon>Bifidobacteriaceae</taxon>
        <taxon>Bifidobacterium</taxon>
    </lineage>
</organism>
<dbReference type="HOGENOM" id="CLU_2749641_0_0_11"/>
<sequence length="70" mass="7499">MQLQGFKTVLLVGFGHGGRSFSHVGMLWFPCLSCRHPSAVSSVWRGVGLDHRAHGCGIASPALSRLPITL</sequence>
<dbReference type="KEGG" id="bbf:BBB_1150"/>
<evidence type="ECO:0000313" key="1">
    <source>
        <dbReference type="EMBL" id="AFL04742.1"/>
    </source>
</evidence>